<feature type="DNA-binding region" description="H-T-H motif" evidence="5">
    <location>
        <begin position="25"/>
        <end position="44"/>
    </location>
</feature>
<dbReference type="PROSITE" id="PS50977">
    <property type="entry name" value="HTH_TETR_2"/>
    <property type="match status" value="1"/>
</dbReference>
<dbReference type="Proteomes" id="UP000322139">
    <property type="component" value="Unassembled WGS sequence"/>
</dbReference>
<dbReference type="PRINTS" id="PR00455">
    <property type="entry name" value="HTHTETR"/>
</dbReference>
<gene>
    <name evidence="7" type="ORF">FZD51_18155</name>
</gene>
<dbReference type="InterPro" id="IPR009057">
    <property type="entry name" value="Homeodomain-like_sf"/>
</dbReference>
<keyword evidence="3 5" id="KW-0238">DNA-binding</keyword>
<keyword evidence="2" id="KW-0805">Transcription regulation</keyword>
<evidence type="ECO:0000256" key="1">
    <source>
        <dbReference type="ARBA" id="ARBA00022491"/>
    </source>
</evidence>
<accession>A0A5D4R3M7</accession>
<evidence type="ECO:0000256" key="3">
    <source>
        <dbReference type="ARBA" id="ARBA00023125"/>
    </source>
</evidence>
<proteinExistence type="predicted"/>
<dbReference type="InterPro" id="IPR050624">
    <property type="entry name" value="HTH-type_Tx_Regulator"/>
</dbReference>
<evidence type="ECO:0000256" key="5">
    <source>
        <dbReference type="PROSITE-ProRule" id="PRU00335"/>
    </source>
</evidence>
<feature type="domain" description="HTH tetR-type" evidence="6">
    <location>
        <begin position="2"/>
        <end position="62"/>
    </location>
</feature>
<dbReference type="RefSeq" id="WP_148976057.1">
    <property type="nucleotide sequence ID" value="NZ_JBNIKU010000003.1"/>
</dbReference>
<dbReference type="InterPro" id="IPR023772">
    <property type="entry name" value="DNA-bd_HTH_TetR-type_CS"/>
</dbReference>
<keyword evidence="1" id="KW-0678">Repressor</keyword>
<dbReference type="PANTHER" id="PTHR43479">
    <property type="entry name" value="ACREF/ENVCD OPERON REPRESSOR-RELATED"/>
    <property type="match status" value="1"/>
</dbReference>
<dbReference type="Gene3D" id="1.10.357.10">
    <property type="entry name" value="Tetracycline Repressor, domain 2"/>
    <property type="match status" value="1"/>
</dbReference>
<dbReference type="InterPro" id="IPR001647">
    <property type="entry name" value="HTH_TetR"/>
</dbReference>
<dbReference type="PANTHER" id="PTHR43479:SF22">
    <property type="entry name" value="TRANSCRIPTIONAL REGULATOR, TETR FAMILY"/>
    <property type="match status" value="1"/>
</dbReference>
<comment type="caution">
    <text evidence="7">The sequence shown here is derived from an EMBL/GenBank/DDBJ whole genome shotgun (WGS) entry which is preliminary data.</text>
</comment>
<evidence type="ECO:0000259" key="6">
    <source>
        <dbReference type="PROSITE" id="PS50977"/>
    </source>
</evidence>
<sequence>MNDRKQHVIKMAHQLFIDKGFQATSIQDILEYSGISKGTFYNYFPSKNELLIEMVRSIYSQLEKERNELLIGQDPADIDIFIQQIELQLITNRANKLIALFEEVYILNDEDLKEFIKRGQLRMLRWLYQRFIDLFGESKKYYLLDCSIIFLGILNQNLKYHTIANEVNASIHQVVQYSVKRIVKMVEEVSSTEDQLFQPELLDKWAPDCRHPNPGFQKDLHHTVLTLKKAINKEEPKYVELLDFIQEELLRSKNPRRFLIESTMVSVKTSGLFNAEDIEKLEELISSFFDQIMEPA</sequence>
<dbReference type="FunFam" id="1.10.10.60:FF:000141">
    <property type="entry name" value="TetR family transcriptional regulator"/>
    <property type="match status" value="1"/>
</dbReference>
<keyword evidence="4" id="KW-0804">Transcription</keyword>
<dbReference type="GO" id="GO:0045892">
    <property type="term" value="P:negative regulation of DNA-templated transcription"/>
    <property type="evidence" value="ECO:0007669"/>
    <property type="project" value="UniProtKB-ARBA"/>
</dbReference>
<reference evidence="7 8" key="1">
    <citation type="submission" date="2019-08" db="EMBL/GenBank/DDBJ databases">
        <title>Bacillus genomes from the desert of Cuatro Cienegas, Coahuila.</title>
        <authorList>
            <person name="Olmedo-Alvarez G."/>
        </authorList>
    </citation>
    <scope>NUCLEOTIDE SEQUENCE [LARGE SCALE GENOMIC DNA]</scope>
    <source>
        <strain evidence="7 8">CH446_14T</strain>
    </source>
</reference>
<evidence type="ECO:0000313" key="8">
    <source>
        <dbReference type="Proteomes" id="UP000322139"/>
    </source>
</evidence>
<evidence type="ECO:0000256" key="4">
    <source>
        <dbReference type="ARBA" id="ARBA00023163"/>
    </source>
</evidence>
<evidence type="ECO:0000256" key="2">
    <source>
        <dbReference type="ARBA" id="ARBA00023015"/>
    </source>
</evidence>
<evidence type="ECO:0000313" key="7">
    <source>
        <dbReference type="EMBL" id="TYS45965.1"/>
    </source>
</evidence>
<dbReference type="EMBL" id="VTER01000009">
    <property type="protein sequence ID" value="TYS45965.1"/>
    <property type="molecule type" value="Genomic_DNA"/>
</dbReference>
<dbReference type="GO" id="GO:0003677">
    <property type="term" value="F:DNA binding"/>
    <property type="evidence" value="ECO:0007669"/>
    <property type="project" value="UniProtKB-UniRule"/>
</dbReference>
<dbReference type="AlphaFoldDB" id="A0A5D4R3M7"/>
<dbReference type="Pfam" id="PF00440">
    <property type="entry name" value="TetR_N"/>
    <property type="match status" value="1"/>
</dbReference>
<dbReference type="PROSITE" id="PS01081">
    <property type="entry name" value="HTH_TETR_1"/>
    <property type="match status" value="1"/>
</dbReference>
<name>A0A5D4R3M7_9BACI</name>
<organism evidence="7 8">
    <name type="scientific">Bacillus infantis</name>
    <dbReference type="NCBI Taxonomy" id="324767"/>
    <lineage>
        <taxon>Bacteria</taxon>
        <taxon>Bacillati</taxon>
        <taxon>Bacillota</taxon>
        <taxon>Bacilli</taxon>
        <taxon>Bacillales</taxon>
        <taxon>Bacillaceae</taxon>
        <taxon>Bacillus</taxon>
    </lineage>
</organism>
<protein>
    <submittedName>
        <fullName evidence="7">TetR/AcrR family transcriptional regulator</fullName>
    </submittedName>
</protein>
<dbReference type="SUPFAM" id="SSF46689">
    <property type="entry name" value="Homeodomain-like"/>
    <property type="match status" value="1"/>
</dbReference>